<dbReference type="SUPFAM" id="SSF54695">
    <property type="entry name" value="POZ domain"/>
    <property type="match status" value="1"/>
</dbReference>
<dbReference type="EMBL" id="JANTQA010000057">
    <property type="protein sequence ID" value="KAJ3429054.1"/>
    <property type="molecule type" value="Genomic_DNA"/>
</dbReference>
<dbReference type="PROSITE" id="PS50012">
    <property type="entry name" value="RCC1_3"/>
    <property type="match status" value="1"/>
</dbReference>
<reference evidence="3" key="1">
    <citation type="submission" date="2022-08" db="EMBL/GenBank/DDBJ databases">
        <title>Novel sulphate-reducing endosymbionts in the free-living metamonad Anaeramoeba.</title>
        <authorList>
            <person name="Jerlstrom-Hultqvist J."/>
            <person name="Cepicka I."/>
            <person name="Gallot-Lavallee L."/>
            <person name="Salas-Leiva D."/>
            <person name="Curtis B.A."/>
            <person name="Zahonova K."/>
            <person name="Pipaliya S."/>
            <person name="Dacks J."/>
            <person name="Roger A.J."/>
        </authorList>
    </citation>
    <scope>NUCLEOTIDE SEQUENCE</scope>
    <source>
        <strain evidence="3">Busselton2</strain>
    </source>
</reference>
<dbReference type="InterPro" id="IPR051553">
    <property type="entry name" value="Ran_GTPase-activating"/>
</dbReference>
<dbReference type="Pfam" id="PF00651">
    <property type="entry name" value="BTB"/>
    <property type="match status" value="1"/>
</dbReference>
<dbReference type="SUPFAM" id="SSF50985">
    <property type="entry name" value="RCC1/BLIP-II"/>
    <property type="match status" value="1"/>
</dbReference>
<dbReference type="InterPro" id="IPR000210">
    <property type="entry name" value="BTB/POZ_dom"/>
</dbReference>
<dbReference type="PROSITE" id="PS50097">
    <property type="entry name" value="BTB"/>
    <property type="match status" value="1"/>
</dbReference>
<dbReference type="PANTHER" id="PTHR45982">
    <property type="entry name" value="REGULATOR OF CHROMOSOME CONDENSATION"/>
    <property type="match status" value="1"/>
</dbReference>
<dbReference type="CDD" id="cd18186">
    <property type="entry name" value="BTB_POZ_ZBTB_KLHL-like"/>
    <property type="match status" value="1"/>
</dbReference>
<organism evidence="3 4">
    <name type="scientific">Anaeramoeba flamelloides</name>
    <dbReference type="NCBI Taxonomy" id="1746091"/>
    <lineage>
        <taxon>Eukaryota</taxon>
        <taxon>Metamonada</taxon>
        <taxon>Anaeramoebidae</taxon>
        <taxon>Anaeramoeba</taxon>
    </lineage>
</organism>
<dbReference type="PANTHER" id="PTHR45982:SF1">
    <property type="entry name" value="REGULATOR OF CHROMOSOME CONDENSATION"/>
    <property type="match status" value="1"/>
</dbReference>
<dbReference type="InterPro" id="IPR009091">
    <property type="entry name" value="RCC1/BLIP-II"/>
</dbReference>
<evidence type="ECO:0000256" key="1">
    <source>
        <dbReference type="PROSITE-ProRule" id="PRU00235"/>
    </source>
</evidence>
<dbReference type="InterPro" id="IPR011333">
    <property type="entry name" value="SKP1/BTB/POZ_sf"/>
</dbReference>
<feature type="repeat" description="RCC1" evidence="1">
    <location>
        <begin position="207"/>
        <end position="261"/>
    </location>
</feature>
<dbReference type="InterPro" id="IPR000408">
    <property type="entry name" value="Reg_chr_condens"/>
</dbReference>
<comment type="caution">
    <text evidence="3">The sequence shown here is derived from an EMBL/GenBank/DDBJ whole genome shotgun (WGS) entry which is preliminary data.</text>
</comment>
<evidence type="ECO:0000313" key="3">
    <source>
        <dbReference type="EMBL" id="KAJ3429054.1"/>
    </source>
</evidence>
<dbReference type="Gene3D" id="3.30.710.10">
    <property type="entry name" value="Potassium Channel Kv1.1, Chain A"/>
    <property type="match status" value="1"/>
</dbReference>
<dbReference type="Gene3D" id="2.130.10.30">
    <property type="entry name" value="Regulator of chromosome condensation 1/beta-lactamase-inhibitor protein II"/>
    <property type="match status" value="1"/>
</dbReference>
<evidence type="ECO:0000259" key="2">
    <source>
        <dbReference type="PROSITE" id="PS50097"/>
    </source>
</evidence>
<gene>
    <name evidence="3" type="ORF">M0812_24393</name>
</gene>
<dbReference type="AlphaFoldDB" id="A0AAV7YNL8"/>
<dbReference type="GO" id="GO:0005085">
    <property type="term" value="F:guanyl-nucleotide exchange factor activity"/>
    <property type="evidence" value="ECO:0007669"/>
    <property type="project" value="TreeGrafter"/>
</dbReference>
<dbReference type="Pfam" id="PF13540">
    <property type="entry name" value="RCC1_2"/>
    <property type="match status" value="2"/>
</dbReference>
<feature type="domain" description="BTB" evidence="2">
    <location>
        <begin position="462"/>
        <end position="537"/>
    </location>
</feature>
<proteinExistence type="predicted"/>
<accession>A0AAV7YNL8</accession>
<dbReference type="GO" id="GO:0005737">
    <property type="term" value="C:cytoplasm"/>
    <property type="evidence" value="ECO:0007669"/>
    <property type="project" value="TreeGrafter"/>
</dbReference>
<evidence type="ECO:0000313" key="4">
    <source>
        <dbReference type="Proteomes" id="UP001146793"/>
    </source>
</evidence>
<protein>
    <recommendedName>
        <fullName evidence="2">BTB domain-containing protein</fullName>
    </recommendedName>
</protein>
<sequence length="574" mass="65774">MTKVWVSGLNIASKFPSIKGNVKGFSLITVEGCLGQMSGSNKNLVYSTQNDNVFHAFGKFKYEGCLYETKNPNEDPIIKIASGFYHNIILTQSGRLFGFADSGFYQATKQGVFSKPFEIDFFKEKPSQVIDISCSEMQSLFLCENGDLYGVGKNTYLQLDVNKYTTKDNKSKPHVTCYESPVLMSKNVKMMQMGYVSRHTIYQTTDNELWCCGSNTVGQLGLNSKSADKHTTKITLLTDKEKEKIRKIIVGFQMSLLLIGECGLYTCGDAIGNGLDTETLKFVPIPFFQDIPIQDVLCGSYNTLVLSTQNELYGFGHHEFGMELPRKPAKIELPDYDNEILALSMGVDNLLIFAMSNSSLINDFLNFYEAHEFTDYEIKNFKVHKSFLEFRLNSPIEKIDEILKEYTKEELDLFLKWVYSGKITAQGKLISQIYQKFEIDIPMREKSLQNDLLKLYKEDNSKDFTLLVKEEEEEESFDEIPIHKFVLLARSGLFREMFKNINQKEEIDQIKDYSGKSIESLEILIRFFYADTFELTADDDPELIVEELDDAVEYYQLNEISTFKKVLNSIKTEK</sequence>
<name>A0AAV7YNL8_9EUKA</name>
<dbReference type="Proteomes" id="UP001146793">
    <property type="component" value="Unassembled WGS sequence"/>
</dbReference>